<evidence type="ECO:0000313" key="8">
    <source>
        <dbReference type="EMBL" id="KEO61398.1"/>
    </source>
</evidence>
<dbReference type="SUPFAM" id="SSF53335">
    <property type="entry name" value="S-adenosyl-L-methionine-dependent methyltransferases"/>
    <property type="match status" value="1"/>
</dbReference>
<dbReference type="HAMAP" id="MF_02126">
    <property type="entry name" value="RF_methyltr_PrmC"/>
    <property type="match status" value="1"/>
</dbReference>
<sequence>MKAQEALIAATRQLTQAGIAGAAGDARRLLAHALGIAPDRVTLALQDPMSEGAQARLDVAIIARAAHQPVAQITGKRLFWGHEFRVTRDTLDPRPETETLVQAALEQPFVSLLDLGTGTGCILISLLKSMPIAQGVGTDISPAALEVARENANVLGVSKRAGFTASDWFDSITGRFDLIVSNPPYIAADEMAALSPDVRDWEPQGALSPGGDGLDAYRAIARGAGARLMGGGRILLEIGPTQGAVVRDLLAAQGFDQIAILRDLDGRDRVVAARKPTEVEDCALG</sequence>
<comment type="catalytic activity">
    <reaction evidence="4 5">
        <text>L-glutaminyl-[peptide chain release factor] + S-adenosyl-L-methionine = N(5)-methyl-L-glutaminyl-[peptide chain release factor] + S-adenosyl-L-homocysteine + H(+)</text>
        <dbReference type="Rhea" id="RHEA:42896"/>
        <dbReference type="Rhea" id="RHEA-COMP:10271"/>
        <dbReference type="Rhea" id="RHEA-COMP:10272"/>
        <dbReference type="ChEBI" id="CHEBI:15378"/>
        <dbReference type="ChEBI" id="CHEBI:30011"/>
        <dbReference type="ChEBI" id="CHEBI:57856"/>
        <dbReference type="ChEBI" id="CHEBI:59789"/>
        <dbReference type="ChEBI" id="CHEBI:61891"/>
        <dbReference type="EC" id="2.1.1.297"/>
    </reaction>
</comment>
<dbReference type="PROSITE" id="PS00092">
    <property type="entry name" value="N6_MTASE"/>
    <property type="match status" value="1"/>
</dbReference>
<accession>A0A074K0V5</accession>
<feature type="domain" description="Release factor glutamine methyltransferase N-terminal" evidence="7">
    <location>
        <begin position="5"/>
        <end position="75"/>
    </location>
</feature>
<dbReference type="InterPro" id="IPR004556">
    <property type="entry name" value="HemK-like"/>
</dbReference>
<dbReference type="AlphaFoldDB" id="A0A074K0V5"/>
<dbReference type="OrthoDB" id="9800643at2"/>
<gene>
    <name evidence="5" type="primary">prmC</name>
    <name evidence="8" type="ORF">DT23_00080</name>
</gene>
<feature type="domain" description="Methyltransferase small" evidence="6">
    <location>
        <begin position="97"/>
        <end position="190"/>
    </location>
</feature>
<dbReference type="Pfam" id="PF05175">
    <property type="entry name" value="MTS"/>
    <property type="match status" value="1"/>
</dbReference>
<proteinExistence type="inferred from homology"/>
<evidence type="ECO:0000313" key="9">
    <source>
        <dbReference type="Proteomes" id="UP000027471"/>
    </source>
</evidence>
<dbReference type="InterPro" id="IPR002052">
    <property type="entry name" value="DNA_methylase_N6_adenine_CS"/>
</dbReference>
<dbReference type="Proteomes" id="UP000027471">
    <property type="component" value="Unassembled WGS sequence"/>
</dbReference>
<keyword evidence="9" id="KW-1185">Reference proteome</keyword>
<dbReference type="CDD" id="cd02440">
    <property type="entry name" value="AdoMet_MTases"/>
    <property type="match status" value="1"/>
</dbReference>
<dbReference type="GO" id="GO:0003676">
    <property type="term" value="F:nucleic acid binding"/>
    <property type="evidence" value="ECO:0007669"/>
    <property type="project" value="InterPro"/>
</dbReference>
<dbReference type="STRING" id="1353528.DT23_00080"/>
<feature type="binding site" evidence="5">
    <location>
        <begin position="182"/>
        <end position="185"/>
    </location>
    <ligand>
        <name>substrate</name>
    </ligand>
</feature>
<comment type="function">
    <text evidence="5">Methylates the class 1 translation termination release factors RF1/PrfA and RF2/PrfB on the glutamine residue of the universally conserved GGQ motif.</text>
</comment>
<feature type="binding site" evidence="5">
    <location>
        <position position="182"/>
    </location>
    <ligand>
        <name>S-adenosyl-L-methionine</name>
        <dbReference type="ChEBI" id="CHEBI:59789"/>
    </ligand>
</feature>
<keyword evidence="1 5" id="KW-0489">Methyltransferase</keyword>
<dbReference type="EC" id="2.1.1.297" evidence="5"/>
<dbReference type="NCBIfam" id="TIGR03534">
    <property type="entry name" value="RF_mod_PrmC"/>
    <property type="match status" value="1"/>
</dbReference>
<dbReference type="Pfam" id="PF17827">
    <property type="entry name" value="PrmC_N"/>
    <property type="match status" value="1"/>
</dbReference>
<evidence type="ECO:0000256" key="2">
    <source>
        <dbReference type="ARBA" id="ARBA00022679"/>
    </source>
</evidence>
<dbReference type="PANTHER" id="PTHR18895">
    <property type="entry name" value="HEMK METHYLTRANSFERASE"/>
    <property type="match status" value="1"/>
</dbReference>
<name>A0A074K0V5_9RHOB</name>
<comment type="caution">
    <text evidence="8">The sequence shown here is derived from an EMBL/GenBank/DDBJ whole genome shotgun (WGS) entry which is preliminary data.</text>
</comment>
<dbReference type="GO" id="GO:0102559">
    <property type="term" value="F:peptide chain release factor N(5)-glutamine methyltransferase activity"/>
    <property type="evidence" value="ECO:0007669"/>
    <property type="project" value="UniProtKB-EC"/>
</dbReference>
<dbReference type="eggNOG" id="COG2890">
    <property type="taxonomic scope" value="Bacteria"/>
</dbReference>
<reference evidence="8 9" key="1">
    <citation type="journal article" date="2015" name="Antonie Van Leeuwenhoek">
        <title>Thioclava indica sp. nov., isolated from surface seawater of the Indian Ocean.</title>
        <authorList>
            <person name="Liu Y."/>
            <person name="Lai Q."/>
            <person name="Du J."/>
            <person name="Xu H."/>
            <person name="Jiang L."/>
            <person name="Shao Z."/>
        </authorList>
    </citation>
    <scope>NUCLEOTIDE SEQUENCE [LARGE SCALE GENOMIC DNA]</scope>
    <source>
        <strain evidence="8 9">DT23-4</strain>
    </source>
</reference>
<dbReference type="InterPro" id="IPR007848">
    <property type="entry name" value="Small_mtfrase_dom"/>
</dbReference>
<evidence type="ECO:0000256" key="4">
    <source>
        <dbReference type="ARBA" id="ARBA00048391"/>
    </source>
</evidence>
<dbReference type="RefSeq" id="WP_038126965.1">
    <property type="nucleotide sequence ID" value="NZ_AUNB01000001.1"/>
</dbReference>
<feature type="binding site" evidence="5">
    <location>
        <position position="168"/>
    </location>
    <ligand>
        <name>S-adenosyl-L-methionine</name>
        <dbReference type="ChEBI" id="CHEBI:59789"/>
    </ligand>
</feature>
<evidence type="ECO:0000256" key="3">
    <source>
        <dbReference type="ARBA" id="ARBA00022691"/>
    </source>
</evidence>
<feature type="binding site" evidence="5">
    <location>
        <position position="139"/>
    </location>
    <ligand>
        <name>S-adenosyl-L-methionine</name>
        <dbReference type="ChEBI" id="CHEBI:59789"/>
    </ligand>
</feature>
<evidence type="ECO:0000256" key="1">
    <source>
        <dbReference type="ARBA" id="ARBA00022603"/>
    </source>
</evidence>
<evidence type="ECO:0000259" key="7">
    <source>
        <dbReference type="Pfam" id="PF17827"/>
    </source>
</evidence>
<dbReference type="PANTHER" id="PTHR18895:SF74">
    <property type="entry name" value="MTRF1L RELEASE FACTOR GLUTAMINE METHYLTRANSFERASE"/>
    <property type="match status" value="1"/>
</dbReference>
<dbReference type="InterPro" id="IPR029063">
    <property type="entry name" value="SAM-dependent_MTases_sf"/>
</dbReference>
<dbReference type="InterPro" id="IPR040758">
    <property type="entry name" value="PrmC_N"/>
</dbReference>
<comment type="similarity">
    <text evidence="5">Belongs to the protein N5-glutamine methyltransferase family. PrmC subfamily.</text>
</comment>
<dbReference type="NCBIfam" id="TIGR00536">
    <property type="entry name" value="hemK_fam"/>
    <property type="match status" value="1"/>
</dbReference>
<dbReference type="InterPro" id="IPR019874">
    <property type="entry name" value="RF_methyltr_PrmC"/>
</dbReference>
<keyword evidence="3 5" id="KW-0949">S-adenosyl-L-methionine</keyword>
<dbReference type="Gene3D" id="1.10.8.10">
    <property type="entry name" value="DNA helicase RuvA subunit, C-terminal domain"/>
    <property type="match status" value="1"/>
</dbReference>
<protein>
    <recommendedName>
        <fullName evidence="5">Release factor glutamine methyltransferase</fullName>
        <shortName evidence="5">RF MTase</shortName>
        <ecNumber evidence="5">2.1.1.297</ecNumber>
    </recommendedName>
    <alternativeName>
        <fullName evidence="5">N5-glutamine methyltransferase PrmC</fullName>
    </alternativeName>
    <alternativeName>
        <fullName evidence="5">Protein-(glutamine-N5) MTase PrmC</fullName>
    </alternativeName>
    <alternativeName>
        <fullName evidence="5">Protein-glutamine N-methyltransferase PrmC</fullName>
    </alternativeName>
</protein>
<organism evidence="8 9">
    <name type="scientific">Thioclava indica</name>
    <dbReference type="NCBI Taxonomy" id="1353528"/>
    <lineage>
        <taxon>Bacteria</taxon>
        <taxon>Pseudomonadati</taxon>
        <taxon>Pseudomonadota</taxon>
        <taxon>Alphaproteobacteria</taxon>
        <taxon>Rhodobacterales</taxon>
        <taxon>Paracoccaceae</taxon>
        <taxon>Thioclava</taxon>
    </lineage>
</organism>
<evidence type="ECO:0000259" key="6">
    <source>
        <dbReference type="Pfam" id="PF05175"/>
    </source>
</evidence>
<dbReference type="GO" id="GO:0032259">
    <property type="term" value="P:methylation"/>
    <property type="evidence" value="ECO:0007669"/>
    <property type="project" value="UniProtKB-KW"/>
</dbReference>
<keyword evidence="2 5" id="KW-0808">Transferase</keyword>
<evidence type="ECO:0000256" key="5">
    <source>
        <dbReference type="HAMAP-Rule" id="MF_02126"/>
    </source>
</evidence>
<feature type="binding site" evidence="5">
    <location>
        <begin position="116"/>
        <end position="120"/>
    </location>
    <ligand>
        <name>S-adenosyl-L-methionine</name>
        <dbReference type="ChEBI" id="CHEBI:59789"/>
    </ligand>
</feature>
<dbReference type="InterPro" id="IPR050320">
    <property type="entry name" value="N5-glutamine_MTase"/>
</dbReference>
<dbReference type="EMBL" id="AUNB01000001">
    <property type="protein sequence ID" value="KEO61398.1"/>
    <property type="molecule type" value="Genomic_DNA"/>
</dbReference>
<dbReference type="Gene3D" id="3.40.50.150">
    <property type="entry name" value="Vaccinia Virus protein VP39"/>
    <property type="match status" value="1"/>
</dbReference>